<dbReference type="SMART" id="SM00332">
    <property type="entry name" value="PP2Cc"/>
    <property type="match status" value="1"/>
</dbReference>
<dbReference type="STRING" id="720554.Clocl_1240"/>
<dbReference type="InterPro" id="IPR001932">
    <property type="entry name" value="PPM-type_phosphatase-like_dom"/>
</dbReference>
<dbReference type="HOGENOM" id="CLU_034545_0_3_9"/>
<dbReference type="GO" id="GO:0004722">
    <property type="term" value="F:protein serine/threonine phosphatase activity"/>
    <property type="evidence" value="ECO:0007669"/>
    <property type="project" value="InterPro"/>
</dbReference>
<dbReference type="Gene3D" id="3.60.40.10">
    <property type="entry name" value="PPM-type phosphatase domain"/>
    <property type="match status" value="1"/>
</dbReference>
<sequence length="272" mass="29977">METKLKIDASVLTSKGNVRDKNEDSFYFNGTFKEKNSIIDPLSLSLNSSDKKYIFAVCDGMGGEQLGEEASHLAILSLHEFYISYFQLFNTIADLKKYMDSYISQTNQKIYEHSLTLSKKMGTTIAAILFCRDKAIAFNVGDSSVYLLRNSNLIKLTTEHTEAQRLVRLGVLNSYTAKFHKSKNILTRYLGANPANGTMEADYSDELTVLKGDTYLICSDGLSGSLTDEELKFHLSVGNSSASICKDLVDLALGNGGKDNVTALVVKIIDVA</sequence>
<evidence type="ECO:0000313" key="3">
    <source>
        <dbReference type="Proteomes" id="UP000005435"/>
    </source>
</evidence>
<organism evidence="2 3">
    <name type="scientific">Acetivibrio clariflavus (strain DSM 19732 / NBRC 101661 / EBR45)</name>
    <name type="common">Clostridium clariflavum</name>
    <dbReference type="NCBI Taxonomy" id="720554"/>
    <lineage>
        <taxon>Bacteria</taxon>
        <taxon>Bacillati</taxon>
        <taxon>Bacillota</taxon>
        <taxon>Clostridia</taxon>
        <taxon>Eubacteriales</taxon>
        <taxon>Oscillospiraceae</taxon>
        <taxon>Acetivibrio</taxon>
    </lineage>
</organism>
<reference evidence="2 3" key="2">
    <citation type="journal article" date="2012" name="Stand. Genomic Sci.">
        <title>Complete Genome Sequence of Clostridium clariflavum DSM 19732.</title>
        <authorList>
            <person name="Izquierdo J.A."/>
            <person name="Goodwin L."/>
            <person name="Davenport K.W."/>
            <person name="Teshima H."/>
            <person name="Bruce D."/>
            <person name="Detter C."/>
            <person name="Tapia R."/>
            <person name="Han S."/>
            <person name="Land M."/>
            <person name="Hauser L."/>
            <person name="Jeffries C.D."/>
            <person name="Han J."/>
            <person name="Pitluck S."/>
            <person name="Nolan M."/>
            <person name="Chen A."/>
            <person name="Huntemann M."/>
            <person name="Mavromatis K."/>
            <person name="Mikhailova N."/>
            <person name="Liolios K."/>
            <person name="Woyke T."/>
            <person name="Lynd L.R."/>
        </authorList>
    </citation>
    <scope>NUCLEOTIDE SEQUENCE [LARGE SCALE GENOMIC DNA]</scope>
    <source>
        <strain evidence="3">DSM 19732 / NBRC 101661 / EBR45</strain>
    </source>
</reference>
<dbReference type="PANTHER" id="PTHR13832">
    <property type="entry name" value="PROTEIN PHOSPHATASE 2C"/>
    <property type="match status" value="1"/>
</dbReference>
<dbReference type="PANTHER" id="PTHR13832:SF827">
    <property type="entry name" value="PROTEIN PHOSPHATASE 1L"/>
    <property type="match status" value="1"/>
</dbReference>
<keyword evidence="3" id="KW-1185">Reference proteome</keyword>
<dbReference type="OrthoDB" id="9801841at2"/>
<dbReference type="eggNOG" id="COG0631">
    <property type="taxonomic scope" value="Bacteria"/>
</dbReference>
<dbReference type="AlphaFoldDB" id="G8LYZ7"/>
<dbReference type="RefSeq" id="WP_014254515.1">
    <property type="nucleotide sequence ID" value="NC_016627.1"/>
</dbReference>
<evidence type="ECO:0000313" key="2">
    <source>
        <dbReference type="EMBL" id="AEV67899.1"/>
    </source>
</evidence>
<protein>
    <submittedName>
        <fullName evidence="2">Serine/threonine protein phosphatase</fullName>
    </submittedName>
</protein>
<dbReference type="InterPro" id="IPR015655">
    <property type="entry name" value="PP2C"/>
</dbReference>
<feature type="domain" description="PPM-type phosphatase" evidence="1">
    <location>
        <begin position="8"/>
        <end position="268"/>
    </location>
</feature>
<dbReference type="PROSITE" id="PS51746">
    <property type="entry name" value="PPM_2"/>
    <property type="match status" value="1"/>
</dbReference>
<dbReference type="SMART" id="SM00331">
    <property type="entry name" value="PP2C_SIG"/>
    <property type="match status" value="1"/>
</dbReference>
<reference evidence="3" key="1">
    <citation type="submission" date="2011-12" db="EMBL/GenBank/DDBJ databases">
        <title>Complete sequence of Clostridium clariflavum DSM 19732.</title>
        <authorList>
            <consortium name="US DOE Joint Genome Institute"/>
            <person name="Lucas S."/>
            <person name="Han J."/>
            <person name="Lapidus A."/>
            <person name="Cheng J.-F."/>
            <person name="Goodwin L."/>
            <person name="Pitluck S."/>
            <person name="Peters L."/>
            <person name="Teshima H."/>
            <person name="Detter J.C."/>
            <person name="Han C."/>
            <person name="Tapia R."/>
            <person name="Land M."/>
            <person name="Hauser L."/>
            <person name="Kyrpides N."/>
            <person name="Ivanova N."/>
            <person name="Pagani I."/>
            <person name="Kitzmiller T."/>
            <person name="Lynd L."/>
            <person name="Izquierdo J."/>
            <person name="Woyke T."/>
        </authorList>
    </citation>
    <scope>NUCLEOTIDE SEQUENCE [LARGE SCALE GENOMIC DNA]</scope>
    <source>
        <strain evidence="3">DSM 19732 / NBRC 101661 / EBR45</strain>
    </source>
</reference>
<dbReference type="Pfam" id="PF00481">
    <property type="entry name" value="PP2C"/>
    <property type="match status" value="1"/>
</dbReference>
<dbReference type="CDD" id="cd00143">
    <property type="entry name" value="PP2Cc"/>
    <property type="match status" value="1"/>
</dbReference>
<dbReference type="InterPro" id="IPR036457">
    <property type="entry name" value="PPM-type-like_dom_sf"/>
</dbReference>
<evidence type="ECO:0000259" key="1">
    <source>
        <dbReference type="PROSITE" id="PS51746"/>
    </source>
</evidence>
<accession>G8LYZ7</accession>
<dbReference type="EMBL" id="CP003065">
    <property type="protein sequence ID" value="AEV67899.1"/>
    <property type="molecule type" value="Genomic_DNA"/>
</dbReference>
<gene>
    <name evidence="2" type="ordered locus">Clocl_1240</name>
</gene>
<dbReference type="Proteomes" id="UP000005435">
    <property type="component" value="Chromosome"/>
</dbReference>
<dbReference type="SUPFAM" id="SSF81606">
    <property type="entry name" value="PP2C-like"/>
    <property type="match status" value="1"/>
</dbReference>
<dbReference type="KEGG" id="ccl:Clocl_1240"/>
<proteinExistence type="predicted"/>
<name>G8LYZ7_ACECE</name>